<protein>
    <recommendedName>
        <fullName evidence="4">Type 4 fimbrial biogenesis protein PilX N-terminal domain-containing protein</fullName>
    </recommendedName>
</protein>
<feature type="transmembrane region" description="Helical" evidence="1">
    <location>
        <begin position="21"/>
        <end position="44"/>
    </location>
</feature>
<proteinExistence type="predicted"/>
<dbReference type="EMBL" id="PEVY01000089">
    <property type="protein sequence ID" value="PIU74786.1"/>
    <property type="molecule type" value="Genomic_DNA"/>
</dbReference>
<keyword evidence="1" id="KW-0472">Membrane</keyword>
<evidence type="ECO:0008006" key="4">
    <source>
        <dbReference type="Google" id="ProtNLM"/>
    </source>
</evidence>
<dbReference type="AlphaFoldDB" id="A0A2M7AW06"/>
<keyword evidence="1" id="KW-1133">Transmembrane helix</keyword>
<reference evidence="3" key="1">
    <citation type="submission" date="2017-09" db="EMBL/GenBank/DDBJ databases">
        <title>Depth-based differentiation of microbial function through sediment-hosted aquifers and enrichment of novel symbionts in the deep terrestrial subsurface.</title>
        <authorList>
            <person name="Probst A.J."/>
            <person name="Ladd B."/>
            <person name="Jarett J.K."/>
            <person name="Geller-Mcgrath D.E."/>
            <person name="Sieber C.M.K."/>
            <person name="Emerson J.B."/>
            <person name="Anantharaman K."/>
            <person name="Thomas B.C."/>
            <person name="Malmstrom R."/>
            <person name="Stieglmeier M."/>
            <person name="Klingl A."/>
            <person name="Woyke T."/>
            <person name="Ryan C.M."/>
            <person name="Banfield J.F."/>
        </authorList>
    </citation>
    <scope>NUCLEOTIDE SEQUENCE [LARGE SCALE GENOMIC DNA]</scope>
</reference>
<organism evidence="2 3">
    <name type="scientific">Candidatus Portnoybacteria bacterium CG06_land_8_20_14_3_00_39_12</name>
    <dbReference type="NCBI Taxonomy" id="1974809"/>
    <lineage>
        <taxon>Bacteria</taxon>
        <taxon>Candidatus Portnoyibacteriota</taxon>
    </lineage>
</organism>
<gene>
    <name evidence="2" type="ORF">COS76_04280</name>
</gene>
<evidence type="ECO:0000313" key="3">
    <source>
        <dbReference type="Proteomes" id="UP000228775"/>
    </source>
</evidence>
<comment type="caution">
    <text evidence="2">The sequence shown here is derived from an EMBL/GenBank/DDBJ whole genome shotgun (WGS) entry which is preliminary data.</text>
</comment>
<accession>A0A2M7AW06</accession>
<dbReference type="Proteomes" id="UP000228775">
    <property type="component" value="Unassembled WGS sequence"/>
</dbReference>
<name>A0A2M7AW06_9BACT</name>
<evidence type="ECO:0000313" key="2">
    <source>
        <dbReference type="EMBL" id="PIU74786.1"/>
    </source>
</evidence>
<keyword evidence="1" id="KW-0812">Transmembrane</keyword>
<sequence>MAFPLKISTKISGLRHKNGMASFIVALIVLGIGLIIVLSIAFLVTTQQKITTNICNSSQAYFTAEAGVEDAMLRVRKNMTIPSGDYNVPINNDQAIVTINDSIGGSRTITSQGMKNNLWRNVQAVNTLSGDNVQFFFGAQVGEGGLEMEPNARIKGNVYANGSIINNSGTAYIDNNVIIAKNGNRLEGIAVGENATVYSCINSTIGKNLTYVNGGDLNGCAVNGSTTPQNDEIPTENLPISLNQVATWRQAAEKGSVWPNDMVIDSDIALGPLQIGTPLSPKNLNITNKKTLRINGTIFVTGNINICNQCKVELSQAAYGAASGVLLADGKISVDNNAILQGSGLSSSYLLLLSTNNSVNPDSPAIYIANNATGAVFYTTQGMISLRNNMKVREVTGYKIHIKNGATIEYESGLANLFFTSGPGAGWELVSWQEIP</sequence>
<evidence type="ECO:0000256" key="1">
    <source>
        <dbReference type="SAM" id="Phobius"/>
    </source>
</evidence>